<dbReference type="AlphaFoldDB" id="A0AAE0FZY6"/>
<gene>
    <name evidence="4" type="ORF">CYMTET_22566</name>
</gene>
<feature type="zinc finger region" description="C3H1-type" evidence="1">
    <location>
        <begin position="241"/>
        <end position="263"/>
    </location>
</feature>
<feature type="region of interest" description="Disordered" evidence="2">
    <location>
        <begin position="281"/>
        <end position="309"/>
    </location>
</feature>
<dbReference type="SMART" id="SM00356">
    <property type="entry name" value="ZnF_C3H1"/>
    <property type="match status" value="5"/>
</dbReference>
<dbReference type="GO" id="GO:0008270">
    <property type="term" value="F:zinc ion binding"/>
    <property type="evidence" value="ECO:0007669"/>
    <property type="project" value="UniProtKB-KW"/>
</dbReference>
<evidence type="ECO:0000256" key="2">
    <source>
        <dbReference type="SAM" id="MobiDB-lite"/>
    </source>
</evidence>
<feature type="domain" description="C3H1-type" evidence="3">
    <location>
        <begin position="442"/>
        <end position="469"/>
    </location>
</feature>
<keyword evidence="1" id="KW-0863">Zinc-finger</keyword>
<feature type="domain" description="C3H1-type" evidence="3">
    <location>
        <begin position="518"/>
        <end position="539"/>
    </location>
</feature>
<feature type="region of interest" description="Disordered" evidence="2">
    <location>
        <begin position="34"/>
        <end position="65"/>
    </location>
</feature>
<evidence type="ECO:0000259" key="3">
    <source>
        <dbReference type="PROSITE" id="PS50103"/>
    </source>
</evidence>
<name>A0AAE0FZY6_9CHLO</name>
<feature type="compositionally biased region" description="Low complexity" evidence="2">
    <location>
        <begin position="51"/>
        <end position="60"/>
    </location>
</feature>
<protein>
    <recommendedName>
        <fullName evidence="3">C3H1-type domain-containing protein</fullName>
    </recommendedName>
</protein>
<feature type="domain" description="C3H1-type" evidence="3">
    <location>
        <begin position="306"/>
        <end position="333"/>
    </location>
</feature>
<keyword evidence="5" id="KW-1185">Reference proteome</keyword>
<feature type="domain" description="C3H1-type" evidence="3">
    <location>
        <begin position="241"/>
        <end position="263"/>
    </location>
</feature>
<keyword evidence="1" id="KW-0862">Zinc</keyword>
<feature type="zinc finger region" description="C3H1-type" evidence="1">
    <location>
        <begin position="442"/>
        <end position="469"/>
    </location>
</feature>
<feature type="zinc finger region" description="C3H1-type" evidence="1">
    <location>
        <begin position="306"/>
        <end position="333"/>
    </location>
</feature>
<feature type="zinc finger region" description="C3H1-type" evidence="1">
    <location>
        <begin position="365"/>
        <end position="392"/>
    </location>
</feature>
<dbReference type="Proteomes" id="UP001190700">
    <property type="component" value="Unassembled WGS sequence"/>
</dbReference>
<evidence type="ECO:0000313" key="4">
    <source>
        <dbReference type="EMBL" id="KAK3268960.1"/>
    </source>
</evidence>
<feature type="zinc finger region" description="C3H1-type" evidence="1">
    <location>
        <begin position="518"/>
        <end position="539"/>
    </location>
</feature>
<dbReference type="PROSITE" id="PS50103">
    <property type="entry name" value="ZF_C3H1"/>
    <property type="match status" value="5"/>
</dbReference>
<proteinExistence type="predicted"/>
<dbReference type="EMBL" id="LGRX02011447">
    <property type="protein sequence ID" value="KAK3268960.1"/>
    <property type="molecule type" value="Genomic_DNA"/>
</dbReference>
<dbReference type="Gene3D" id="3.30.1370.210">
    <property type="match status" value="2"/>
</dbReference>
<feature type="domain" description="C3H1-type" evidence="3">
    <location>
        <begin position="365"/>
        <end position="392"/>
    </location>
</feature>
<keyword evidence="1" id="KW-0479">Metal-binding</keyword>
<evidence type="ECO:0000313" key="5">
    <source>
        <dbReference type="Proteomes" id="UP001190700"/>
    </source>
</evidence>
<comment type="caution">
    <text evidence="4">The sequence shown here is derived from an EMBL/GenBank/DDBJ whole genome shotgun (WGS) entry which is preliminary data.</text>
</comment>
<sequence>MTAAYRALEVVRGGNAGGTGAFAGVQAGHVRRRLGAGRAGSSREGDGSFAGEPPGTTPTGDGRQLYGRTAWHHSTRVTMRLSCLAAAHTSDVDRRVQGTRAGPWGIIGRQRKCSVFTLGLFFQRGHGEDQSTLDSCTASRPCLQIINTINILNDDPESLQLQSEFLQQQLQRVTAAQQLHSLMASNAAMEQWRRAEEPKLLHQWRDPYSGRRSRGEAFQDIKGVDHKRQRADVKKGGVKNACFSHNSGSCHYGSDCRFEHICSDCGDPKHVAGTNRCNKKNGAAQVEAPSDEQESNRQKKKSKKSGPATKACFAHNKGTCNYGALCKFEHTCSNCGVADHVAGEAQCSVKDGVEIKPEAPLSSTMKVKNACFKWQKGDCTFGVECKFEHKCSECGAEDHVKGNEGCSVKSTVAEAAVEVVEGVLPPAEEPMKSKAKKAVKKSRKGNACFAHQKNECERGDDCKFLHVCSKCGVVDHVVGECEMLDTNEDVQGVAPVATEKEESKPKGKKAKQGKLNNVCFAYQKGACIRGDCKFLHVCSKCGDANHGKGDESCPKKDEMDAMEVEMPEMKTTWLAAKGVQASPAVREAPRGAKDGLVDVLPTVSTGL</sequence>
<reference evidence="4 5" key="1">
    <citation type="journal article" date="2015" name="Genome Biol. Evol.">
        <title>Comparative Genomics of a Bacterivorous Green Alga Reveals Evolutionary Causalities and Consequences of Phago-Mixotrophic Mode of Nutrition.</title>
        <authorList>
            <person name="Burns J.A."/>
            <person name="Paasch A."/>
            <person name="Narechania A."/>
            <person name="Kim E."/>
        </authorList>
    </citation>
    <scope>NUCLEOTIDE SEQUENCE [LARGE SCALE GENOMIC DNA]</scope>
    <source>
        <strain evidence="4 5">PLY_AMNH</strain>
    </source>
</reference>
<accession>A0AAE0FZY6</accession>
<evidence type="ECO:0000256" key="1">
    <source>
        <dbReference type="PROSITE-ProRule" id="PRU00723"/>
    </source>
</evidence>
<dbReference type="InterPro" id="IPR000571">
    <property type="entry name" value="Znf_CCCH"/>
</dbReference>
<organism evidence="4 5">
    <name type="scientific">Cymbomonas tetramitiformis</name>
    <dbReference type="NCBI Taxonomy" id="36881"/>
    <lineage>
        <taxon>Eukaryota</taxon>
        <taxon>Viridiplantae</taxon>
        <taxon>Chlorophyta</taxon>
        <taxon>Pyramimonadophyceae</taxon>
        <taxon>Pyramimonadales</taxon>
        <taxon>Pyramimonadaceae</taxon>
        <taxon>Cymbomonas</taxon>
    </lineage>
</organism>